<dbReference type="OrthoDB" id="10017054at2759"/>
<dbReference type="Pfam" id="PF00435">
    <property type="entry name" value="Spectrin"/>
    <property type="match status" value="2"/>
</dbReference>
<feature type="coiled-coil region" evidence="3">
    <location>
        <begin position="58"/>
        <end position="92"/>
    </location>
</feature>
<protein>
    <submittedName>
        <fullName evidence="5">Chromosome undetermined SCAF3515, whole genome shotgun sequence</fullName>
    </submittedName>
</protein>
<evidence type="ECO:0000313" key="5">
    <source>
        <dbReference type="EMBL" id="CAF87908.1"/>
    </source>
</evidence>
<name>Q4TGS4_TETNG</name>
<keyword evidence="3" id="KW-0175">Coiled coil</keyword>
<dbReference type="Gene3D" id="1.20.58.60">
    <property type="match status" value="2"/>
</dbReference>
<dbReference type="KEGG" id="tng:GSTEN00000954G001"/>
<feature type="non-terminal residue" evidence="5">
    <location>
        <position position="1"/>
    </location>
</feature>
<feature type="region of interest" description="Disordered" evidence="4">
    <location>
        <begin position="260"/>
        <end position="287"/>
    </location>
</feature>
<keyword evidence="1" id="KW-0677">Repeat</keyword>
<keyword evidence="2" id="KW-0009">Actin-binding</keyword>
<accession>Q4TGS4</accession>
<reference evidence="5" key="2">
    <citation type="submission" date="2004-02" db="EMBL/GenBank/DDBJ databases">
        <authorList>
            <consortium name="Genoscope"/>
            <consortium name="Whitehead Institute Centre for Genome Research"/>
        </authorList>
    </citation>
    <scope>NUCLEOTIDE SEQUENCE</scope>
</reference>
<dbReference type="EMBL" id="CAAE01003515">
    <property type="protein sequence ID" value="CAF87908.1"/>
    <property type="molecule type" value="Genomic_DNA"/>
</dbReference>
<proteinExistence type="predicted"/>
<dbReference type="FunFam" id="1.20.58.60:FF:000004">
    <property type="entry name" value="Actinin alpha 1"/>
    <property type="match status" value="1"/>
</dbReference>
<reference evidence="5" key="1">
    <citation type="journal article" date="2004" name="Nature">
        <title>Genome duplication in the teleost fish Tetraodon nigroviridis reveals the early vertebrate proto-karyotype.</title>
        <authorList>
            <person name="Jaillon O."/>
            <person name="Aury J.-M."/>
            <person name="Brunet F."/>
            <person name="Petit J.-L."/>
            <person name="Stange-Thomann N."/>
            <person name="Mauceli E."/>
            <person name="Bouneau L."/>
            <person name="Fischer C."/>
            <person name="Ozouf-Costaz C."/>
            <person name="Bernot A."/>
            <person name="Nicaud S."/>
            <person name="Jaffe D."/>
            <person name="Fisher S."/>
            <person name="Lutfalla G."/>
            <person name="Dossat C."/>
            <person name="Segurens B."/>
            <person name="Dasilva C."/>
            <person name="Salanoubat M."/>
            <person name="Levy M."/>
            <person name="Boudet N."/>
            <person name="Castellano S."/>
            <person name="Anthouard V."/>
            <person name="Jubin C."/>
            <person name="Castelli V."/>
            <person name="Katinka M."/>
            <person name="Vacherie B."/>
            <person name="Biemont C."/>
            <person name="Skalli Z."/>
            <person name="Cattolico L."/>
            <person name="Poulain J."/>
            <person name="De Berardinis V."/>
            <person name="Cruaud C."/>
            <person name="Duprat S."/>
            <person name="Brottier P."/>
            <person name="Coutanceau J.-P."/>
            <person name="Gouzy J."/>
            <person name="Parra G."/>
            <person name="Lardier G."/>
            <person name="Chapple C."/>
            <person name="McKernan K.J."/>
            <person name="McEwan P."/>
            <person name="Bosak S."/>
            <person name="Kellis M."/>
            <person name="Volff J.-N."/>
            <person name="Guigo R."/>
            <person name="Zody M.C."/>
            <person name="Mesirov J."/>
            <person name="Lindblad-Toh K."/>
            <person name="Birren B."/>
            <person name="Nusbaum C."/>
            <person name="Kahn D."/>
            <person name="Robinson-Rechavi M."/>
            <person name="Laudet V."/>
            <person name="Schachter V."/>
            <person name="Quetier F."/>
            <person name="Saurin W."/>
            <person name="Scarpelli C."/>
            <person name="Wincker P."/>
            <person name="Lander E.S."/>
            <person name="Weissenbach J."/>
            <person name="Roest Crollius H."/>
        </authorList>
    </citation>
    <scope>NUCLEOTIDE SEQUENCE [LARGE SCALE GENOMIC DNA]</scope>
</reference>
<organism evidence="5">
    <name type="scientific">Tetraodon nigroviridis</name>
    <name type="common">Spotted green pufferfish</name>
    <name type="synonym">Chelonodon nigroviridis</name>
    <dbReference type="NCBI Taxonomy" id="99883"/>
    <lineage>
        <taxon>Eukaryota</taxon>
        <taxon>Metazoa</taxon>
        <taxon>Chordata</taxon>
        <taxon>Craniata</taxon>
        <taxon>Vertebrata</taxon>
        <taxon>Euteleostomi</taxon>
        <taxon>Actinopterygii</taxon>
        <taxon>Neopterygii</taxon>
        <taxon>Teleostei</taxon>
        <taxon>Neoteleostei</taxon>
        <taxon>Acanthomorphata</taxon>
        <taxon>Eupercaria</taxon>
        <taxon>Tetraodontiformes</taxon>
        <taxon>Tetradontoidea</taxon>
        <taxon>Tetraodontidae</taxon>
        <taxon>Tetraodon</taxon>
    </lineage>
</organism>
<dbReference type="CDD" id="cd00176">
    <property type="entry name" value="SPEC"/>
    <property type="match status" value="1"/>
</dbReference>
<feature type="region of interest" description="Disordered" evidence="4">
    <location>
        <begin position="304"/>
        <end position="344"/>
    </location>
</feature>
<evidence type="ECO:0000256" key="4">
    <source>
        <dbReference type="SAM" id="MobiDB-lite"/>
    </source>
</evidence>
<evidence type="ECO:0000256" key="1">
    <source>
        <dbReference type="ARBA" id="ARBA00022737"/>
    </source>
</evidence>
<dbReference type="SUPFAM" id="SSF46966">
    <property type="entry name" value="Spectrin repeat"/>
    <property type="match status" value="2"/>
</dbReference>
<dbReference type="SMART" id="SM00150">
    <property type="entry name" value="SPEC"/>
    <property type="match status" value="2"/>
</dbReference>
<evidence type="ECO:0000256" key="3">
    <source>
        <dbReference type="SAM" id="Coils"/>
    </source>
</evidence>
<dbReference type="InterPro" id="IPR002017">
    <property type="entry name" value="Spectrin_repeat"/>
</dbReference>
<dbReference type="PANTHER" id="PTHR11915">
    <property type="entry name" value="SPECTRIN/FILAMIN RELATED CYTOSKELETAL PROTEIN"/>
    <property type="match status" value="1"/>
</dbReference>
<dbReference type="AlphaFoldDB" id="Q4TGS4"/>
<gene>
    <name evidence="5" type="ORF">GSTENG00000954001</name>
</gene>
<dbReference type="InterPro" id="IPR018159">
    <property type="entry name" value="Spectrin/alpha-actinin"/>
</dbReference>
<evidence type="ECO:0000256" key="2">
    <source>
        <dbReference type="ARBA" id="ARBA00023203"/>
    </source>
</evidence>
<dbReference type="GO" id="GO:0003779">
    <property type="term" value="F:actin binding"/>
    <property type="evidence" value="ECO:0007669"/>
    <property type="project" value="UniProtKB-KW"/>
</dbReference>
<dbReference type="FunFam" id="1.20.58.60:FF:000005">
    <property type="entry name" value="Actinin alpha 1"/>
    <property type="match status" value="1"/>
</dbReference>
<sequence>LQDINKAWGNLEGAEKGYEEWLLNEIRRLERLDHLAEKFRKEDLLQNRDYETASLSEIKALLKKHEAFESDLAAHQDRVEQIAAIAQELNELDYYDSPSVNARCQRICDQWDALGALTQKRNEALQARPWRNEPTEKLLETIDQLYLEFAKRAAPFNNWMEGAMEDLQDTFIVHTIEEIQGLSTAHEQFKSTLPDADKERQAILGIHNEIAKIVQTYHVNMAGSNPYTTINPQEINTKWDKFANQANVIGPWIQTKMEVPPGEAAARERRRGPSPHRPLLFPRRKSAASPSRCTARWRISCTTCASTRRASSTTSPRSTSWRETTSSSRKPSSSTTNTPTTPWR</sequence>